<comment type="subcellular location">
    <subcellularLocation>
        <location evidence="5">Cytoplasm</location>
    </subcellularLocation>
</comment>
<dbReference type="Gene3D" id="2.30.30.240">
    <property type="entry name" value="PRC-barrel domain"/>
    <property type="match status" value="1"/>
</dbReference>
<feature type="domain" description="Ribosome maturation factor RimM PRC barrel" evidence="7">
    <location>
        <begin position="99"/>
        <end position="165"/>
    </location>
</feature>
<dbReference type="AlphaFoldDB" id="A0A9W6P3U8"/>
<dbReference type="SUPFAM" id="SSF50447">
    <property type="entry name" value="Translation proteins"/>
    <property type="match status" value="1"/>
</dbReference>
<dbReference type="Proteomes" id="UP001165092">
    <property type="component" value="Unassembled WGS sequence"/>
</dbReference>
<reference evidence="8" key="1">
    <citation type="submission" date="2023-02" db="EMBL/GenBank/DDBJ databases">
        <title>Nocardiopsis ansamitocini NBRC 112285.</title>
        <authorList>
            <person name="Ichikawa N."/>
            <person name="Sato H."/>
            <person name="Tonouchi N."/>
        </authorList>
    </citation>
    <scope>NUCLEOTIDE SEQUENCE</scope>
    <source>
        <strain evidence="8">NBRC 112285</strain>
    </source>
</reference>
<dbReference type="Pfam" id="PF01782">
    <property type="entry name" value="RimM"/>
    <property type="match status" value="1"/>
</dbReference>
<evidence type="ECO:0000259" key="7">
    <source>
        <dbReference type="Pfam" id="PF24986"/>
    </source>
</evidence>
<evidence type="ECO:0000256" key="2">
    <source>
        <dbReference type="ARBA" id="ARBA00022517"/>
    </source>
</evidence>
<dbReference type="InterPro" id="IPR011961">
    <property type="entry name" value="RimM"/>
</dbReference>
<dbReference type="InterPro" id="IPR009000">
    <property type="entry name" value="Transl_B-barrel_sf"/>
</dbReference>
<dbReference type="RefSeq" id="WP_285757436.1">
    <property type="nucleotide sequence ID" value="NZ_BSQG01000001.1"/>
</dbReference>
<name>A0A9W6P3U8_9ACTN</name>
<dbReference type="InterPro" id="IPR036976">
    <property type="entry name" value="RimM_N_sf"/>
</dbReference>
<evidence type="ECO:0000256" key="5">
    <source>
        <dbReference type="HAMAP-Rule" id="MF_00014"/>
    </source>
</evidence>
<evidence type="ECO:0000259" key="6">
    <source>
        <dbReference type="Pfam" id="PF01782"/>
    </source>
</evidence>
<keyword evidence="3 5" id="KW-0698">rRNA processing</keyword>
<evidence type="ECO:0000256" key="4">
    <source>
        <dbReference type="ARBA" id="ARBA00023186"/>
    </source>
</evidence>
<comment type="similarity">
    <text evidence="5">Belongs to the RimM family.</text>
</comment>
<keyword evidence="2 5" id="KW-0690">Ribosome biogenesis</keyword>
<keyword evidence="4 5" id="KW-0143">Chaperone</keyword>
<gene>
    <name evidence="5 8" type="primary">rimM</name>
    <name evidence="8" type="ORF">Nans01_09470</name>
</gene>
<dbReference type="Gene3D" id="2.40.30.60">
    <property type="entry name" value="RimM"/>
    <property type="match status" value="1"/>
</dbReference>
<dbReference type="SUPFAM" id="SSF50346">
    <property type="entry name" value="PRC-barrel domain"/>
    <property type="match status" value="1"/>
</dbReference>
<dbReference type="HAMAP" id="MF_00014">
    <property type="entry name" value="Ribosome_mat_RimM"/>
    <property type="match status" value="1"/>
</dbReference>
<proteinExistence type="inferred from homology"/>
<comment type="domain">
    <text evidence="5">The PRC barrel domain binds ribosomal protein uS19.</text>
</comment>
<dbReference type="GO" id="GO:0043022">
    <property type="term" value="F:ribosome binding"/>
    <property type="evidence" value="ECO:0007669"/>
    <property type="project" value="InterPro"/>
</dbReference>
<dbReference type="NCBIfam" id="TIGR02273">
    <property type="entry name" value="16S_RimM"/>
    <property type="match status" value="1"/>
</dbReference>
<comment type="subunit">
    <text evidence="5">Binds ribosomal protein uS19.</text>
</comment>
<feature type="domain" description="RimM N-terminal" evidence="6">
    <location>
        <begin position="4"/>
        <end position="85"/>
    </location>
</feature>
<dbReference type="GO" id="GO:0005737">
    <property type="term" value="C:cytoplasm"/>
    <property type="evidence" value="ECO:0007669"/>
    <property type="project" value="UniProtKB-SubCell"/>
</dbReference>
<dbReference type="GO" id="GO:0006364">
    <property type="term" value="P:rRNA processing"/>
    <property type="evidence" value="ECO:0007669"/>
    <property type="project" value="UniProtKB-UniRule"/>
</dbReference>
<dbReference type="Pfam" id="PF24986">
    <property type="entry name" value="PRC_RimM"/>
    <property type="match status" value="1"/>
</dbReference>
<dbReference type="InterPro" id="IPR056792">
    <property type="entry name" value="PRC_RimM"/>
</dbReference>
<dbReference type="EMBL" id="BSQG01000001">
    <property type="protein sequence ID" value="GLU46596.1"/>
    <property type="molecule type" value="Genomic_DNA"/>
</dbReference>
<organism evidence="8 9">
    <name type="scientific">Nocardiopsis ansamitocini</name>
    <dbReference type="NCBI Taxonomy" id="1670832"/>
    <lineage>
        <taxon>Bacteria</taxon>
        <taxon>Bacillati</taxon>
        <taxon>Actinomycetota</taxon>
        <taxon>Actinomycetes</taxon>
        <taxon>Streptosporangiales</taxon>
        <taxon>Nocardiopsidaceae</taxon>
        <taxon>Nocardiopsis</taxon>
    </lineage>
</organism>
<evidence type="ECO:0000256" key="1">
    <source>
        <dbReference type="ARBA" id="ARBA00022490"/>
    </source>
</evidence>
<dbReference type="GO" id="GO:0005840">
    <property type="term" value="C:ribosome"/>
    <property type="evidence" value="ECO:0007669"/>
    <property type="project" value="InterPro"/>
</dbReference>
<protein>
    <recommendedName>
        <fullName evidence="5">Ribosome maturation factor RimM</fullName>
    </recommendedName>
</protein>
<evidence type="ECO:0000313" key="9">
    <source>
        <dbReference type="Proteomes" id="UP001165092"/>
    </source>
</evidence>
<comment type="caution">
    <text evidence="8">The sequence shown here is derived from an EMBL/GenBank/DDBJ whole genome shotgun (WGS) entry which is preliminary data.</text>
</comment>
<dbReference type="GO" id="GO:0042274">
    <property type="term" value="P:ribosomal small subunit biogenesis"/>
    <property type="evidence" value="ECO:0007669"/>
    <property type="project" value="UniProtKB-UniRule"/>
</dbReference>
<evidence type="ECO:0000256" key="3">
    <source>
        <dbReference type="ARBA" id="ARBA00022552"/>
    </source>
</evidence>
<dbReference type="InterPro" id="IPR002676">
    <property type="entry name" value="RimM_N"/>
</dbReference>
<keyword evidence="1 5" id="KW-0963">Cytoplasm</keyword>
<evidence type="ECO:0000313" key="8">
    <source>
        <dbReference type="EMBL" id="GLU46596.1"/>
    </source>
</evidence>
<dbReference type="PANTHER" id="PTHR33692">
    <property type="entry name" value="RIBOSOME MATURATION FACTOR RIMM"/>
    <property type="match status" value="1"/>
</dbReference>
<keyword evidence="9" id="KW-1185">Reference proteome</keyword>
<accession>A0A9W6P3U8</accession>
<comment type="function">
    <text evidence="5">An accessory protein needed during the final step in the assembly of 30S ribosomal subunit, possibly for assembly of the head region. Essential for efficient processing of 16S rRNA. May be needed both before and after RbfA during the maturation of 16S rRNA. It has affinity for free ribosomal 30S subunits but not for 70S ribosomes.</text>
</comment>
<dbReference type="InterPro" id="IPR011033">
    <property type="entry name" value="PRC_barrel-like_sf"/>
</dbReference>
<sequence length="170" mass="17973">MRLVVGRIGRAHGVRGEVSVDVRTDSPGERFGVGAVLLTDPESAGPLTIRAMREHSGRLLVRFEGVKGRTEAESLRGIALLVDSADIAPVDDPDEFHDHELLGLKVQTVDGESVGVVADILHNAQDVLVVKGGGGTEILIPFVRALVPQIDTEAGRLVVDPPPGLLDLGE</sequence>
<dbReference type="PANTHER" id="PTHR33692:SF1">
    <property type="entry name" value="RIBOSOME MATURATION FACTOR RIMM"/>
    <property type="match status" value="1"/>
</dbReference>